<dbReference type="InParanoid" id="Q027I9"/>
<dbReference type="InterPro" id="IPR028212">
    <property type="entry name" value="GHL6"/>
</dbReference>
<dbReference type="Gene3D" id="3.20.20.80">
    <property type="entry name" value="Glycosidases"/>
    <property type="match status" value="1"/>
</dbReference>
<dbReference type="eggNOG" id="COG1874">
    <property type="taxonomic scope" value="Bacteria"/>
</dbReference>
<evidence type="ECO:0000313" key="1">
    <source>
        <dbReference type="EMBL" id="ABJ82818.1"/>
    </source>
</evidence>
<dbReference type="KEGG" id="sus:Acid_1828"/>
<dbReference type="InterPro" id="IPR017853">
    <property type="entry name" value="GH"/>
</dbReference>
<protein>
    <recommendedName>
        <fullName evidence="2">Beta-galactosidase trimerisation domain-containing protein</fullName>
    </recommendedName>
</protein>
<dbReference type="SUPFAM" id="SSF52317">
    <property type="entry name" value="Class I glutamine amidotransferase-like"/>
    <property type="match status" value="1"/>
</dbReference>
<name>Q027I9_SOLUE</name>
<dbReference type="HOGENOM" id="CLU_414293_0_0_0"/>
<accession>Q027I9</accession>
<dbReference type="EMBL" id="CP000473">
    <property type="protein sequence ID" value="ABJ82818.1"/>
    <property type="molecule type" value="Genomic_DNA"/>
</dbReference>
<organism evidence="1">
    <name type="scientific">Solibacter usitatus (strain Ellin6076)</name>
    <dbReference type="NCBI Taxonomy" id="234267"/>
    <lineage>
        <taxon>Bacteria</taxon>
        <taxon>Pseudomonadati</taxon>
        <taxon>Acidobacteriota</taxon>
        <taxon>Terriglobia</taxon>
        <taxon>Bryobacterales</taxon>
        <taxon>Solibacteraceae</taxon>
        <taxon>Candidatus Solibacter</taxon>
    </lineage>
</organism>
<dbReference type="AlphaFoldDB" id="Q027I9"/>
<dbReference type="Gene3D" id="3.40.50.880">
    <property type="match status" value="1"/>
</dbReference>
<reference evidence="1" key="1">
    <citation type="submission" date="2006-10" db="EMBL/GenBank/DDBJ databases">
        <title>Complete sequence of Solibacter usitatus Ellin6076.</title>
        <authorList>
            <consortium name="US DOE Joint Genome Institute"/>
            <person name="Copeland A."/>
            <person name="Lucas S."/>
            <person name="Lapidus A."/>
            <person name="Barry K."/>
            <person name="Detter J.C."/>
            <person name="Glavina del Rio T."/>
            <person name="Hammon N."/>
            <person name="Israni S."/>
            <person name="Dalin E."/>
            <person name="Tice H."/>
            <person name="Pitluck S."/>
            <person name="Thompson L.S."/>
            <person name="Brettin T."/>
            <person name="Bruce D."/>
            <person name="Han C."/>
            <person name="Tapia R."/>
            <person name="Gilna P."/>
            <person name="Schmutz J."/>
            <person name="Larimer F."/>
            <person name="Land M."/>
            <person name="Hauser L."/>
            <person name="Kyrpides N."/>
            <person name="Mikhailova N."/>
            <person name="Janssen P.H."/>
            <person name="Kuske C.R."/>
            <person name="Richardson P."/>
        </authorList>
    </citation>
    <scope>NUCLEOTIDE SEQUENCE</scope>
    <source>
        <strain evidence="1">Ellin6076</strain>
    </source>
</reference>
<gene>
    <name evidence="1" type="ordered locus">Acid_1828</name>
</gene>
<evidence type="ECO:0008006" key="2">
    <source>
        <dbReference type="Google" id="ProtNLM"/>
    </source>
</evidence>
<dbReference type="InterPro" id="IPR029062">
    <property type="entry name" value="Class_I_gatase-like"/>
</dbReference>
<sequence>MLAVSAASAVPGNRDLPFRQVHLDFHNGELIPDIGAEFDVREFVAVLKKARVNSVNIFAKCMHGYAYYQTKIGVPHPSLKIDLLGEMLKELRPAGMAANYYYGLTWDALAAERHPEWRILARDGSPVIFGGHNSGVEWRQVCLNSPYLDQVARENEEILTRYRADGAWFDIAWTPPDGCFCRWCRAERERTGLGDSAPDIKRHNKMVALRMEARLTELVHRHWPEALVFYNSRTVLGIRDELANYSHIEIESLPTGGWGYTHLQQRVRHMRTLGKQLVGMNGRFHKSWGDFGGLKNQAALDYECLSFLSNGTRCCVGDQLHPRGRLDAATYARIGATYAKVEALEPYVRGARVLADIGVVSAAVNTVETTSGIPLVDAGFTNMLVELHQQFDILDLESRFEDYRLLILPDDIHPVPGLVAALRRYLAGGGALIASHRSLFDPGTRDFALPELGVKFLGESRYRDEYFYPAPGAFPDLPDYAYFLYQRGLSIAALPGAEVLATYGHPYFDRSPEHYSSHVQTPVDRPTTEPLVVALGRTAYIANPLFRSYAADGYGVYKQMVGALIRRLLPSPVLRTANLPSTAQVTVMEQDGPAGKRRVVHLLYYPLTRRAPNLDVIEEPGLLQNVHLQLRTPAPPRAARLAPAGTDLPVRYANGYAALTVPFVTGYQAIMIEL</sequence>
<dbReference type="Pfam" id="PF14871">
    <property type="entry name" value="GHL6"/>
    <property type="match status" value="1"/>
</dbReference>
<dbReference type="CDD" id="cd03143">
    <property type="entry name" value="A4_beta-galactosidase_middle_domain"/>
    <property type="match status" value="1"/>
</dbReference>
<dbReference type="SUPFAM" id="SSF51445">
    <property type="entry name" value="(Trans)glycosidases"/>
    <property type="match status" value="1"/>
</dbReference>
<proteinExistence type="predicted"/>
<dbReference type="STRING" id="234267.Acid_1828"/>